<keyword evidence="2" id="KW-1185">Reference proteome</keyword>
<evidence type="ECO:0000313" key="2">
    <source>
        <dbReference type="Proteomes" id="UP001219957"/>
    </source>
</evidence>
<accession>A0ABY8B169</accession>
<protein>
    <submittedName>
        <fullName evidence="1">Uncharacterized protein</fullName>
    </submittedName>
</protein>
<sequence>MGHFKNEDISKFIQDRMTCKHERTRKEYLGGMQTGDRECEDCGMTFSPDEYKKMRAAE</sequence>
<proteinExistence type="predicted"/>
<gene>
    <name evidence="1" type="ORF">OE059_03210</name>
</gene>
<dbReference type="EMBL" id="CP109617">
    <property type="protein sequence ID" value="WED55882.1"/>
    <property type="molecule type" value="Genomic_DNA"/>
</dbReference>
<organism evidence="1 2">
    <name type="scientific">Exiguobacterium profundum</name>
    <dbReference type="NCBI Taxonomy" id="307643"/>
    <lineage>
        <taxon>Bacteria</taxon>
        <taxon>Bacillati</taxon>
        <taxon>Bacillota</taxon>
        <taxon>Bacilli</taxon>
        <taxon>Bacillales</taxon>
        <taxon>Bacillales Family XII. Incertae Sedis</taxon>
        <taxon>Exiguobacterium</taxon>
    </lineage>
</organism>
<evidence type="ECO:0000313" key="1">
    <source>
        <dbReference type="EMBL" id="WED55882.1"/>
    </source>
</evidence>
<name>A0ABY8B169_9BACL</name>
<dbReference type="RefSeq" id="WP_270811689.1">
    <property type="nucleotide sequence ID" value="NZ_CP109617.1"/>
</dbReference>
<reference evidence="1 2" key="1">
    <citation type="submission" date="2022-10" db="EMBL/GenBank/DDBJ databases">
        <title>Complete genome sequence of Exiguobacterium profundum TSS-3 isolated from an extremely saline-alkaline spring located in Ixtapa, Chiapas-Mexico.</title>
        <authorList>
            <person name="Rincon-Rosales R."/>
            <person name="Rogel M.A."/>
            <person name="Rincon-Molina C.I."/>
            <person name="Guerrero G."/>
            <person name="Manzano-Gomez L.A."/>
            <person name="Lopez-Lopez A."/>
            <person name="Rincon Molina F.A."/>
            <person name="Martinez-Romero E."/>
        </authorList>
    </citation>
    <scope>NUCLEOTIDE SEQUENCE [LARGE SCALE GENOMIC DNA]</scope>
    <source>
        <strain evidence="1 2">TSS-3</strain>
    </source>
</reference>
<dbReference type="Proteomes" id="UP001219957">
    <property type="component" value="Chromosome"/>
</dbReference>